<proteinExistence type="predicted"/>
<dbReference type="InterPro" id="IPR050959">
    <property type="entry name" value="MarA-like"/>
</dbReference>
<dbReference type="InterPro" id="IPR018062">
    <property type="entry name" value="HTH_AraC-typ_CS"/>
</dbReference>
<comment type="caution">
    <text evidence="5">The sequence shown here is derived from an EMBL/GenBank/DDBJ whole genome shotgun (WGS) entry which is preliminary data.</text>
</comment>
<dbReference type="Pfam" id="PF14526">
    <property type="entry name" value="Cass2"/>
    <property type="match status" value="1"/>
</dbReference>
<dbReference type="Pfam" id="PF12833">
    <property type="entry name" value="HTH_18"/>
    <property type="match status" value="1"/>
</dbReference>
<dbReference type="SMART" id="SM00342">
    <property type="entry name" value="HTH_ARAC"/>
    <property type="match status" value="1"/>
</dbReference>
<accession>A0ABT8E240</accession>
<evidence type="ECO:0000256" key="2">
    <source>
        <dbReference type="ARBA" id="ARBA00023125"/>
    </source>
</evidence>
<sequence>MREADVTDYYYNIQKTIDYIEENLEESLTLPELASIACFSPFHFHRVFLMLVGHPVMDYIRKRRLAHAADLLVHSELKIVDIAFSCGFSSHESFNRAFKKRFAVTPTQFRKEKLYTFTLPEKAALINKPIVGGPFMQPKILMKPEFSVIGYELKTTSEDGKNLKEIPAFWQTYLHNNKMREAIPDKKDPSVELGICTDFNQENSSFSYLICSEVTDASNVPDGLVARTFPETKYAVFTTPKVSDYEFSDSIQATWQYIFKEWFPSSGYEHAGGVEIELYDNRSADPQTKQMDILIPIK</sequence>
<organism evidence="5 6">
    <name type="scientific">Fictibacillus terranigra</name>
    <dbReference type="NCBI Taxonomy" id="3058424"/>
    <lineage>
        <taxon>Bacteria</taxon>
        <taxon>Bacillati</taxon>
        <taxon>Bacillota</taxon>
        <taxon>Bacilli</taxon>
        <taxon>Bacillales</taxon>
        <taxon>Fictibacillaceae</taxon>
        <taxon>Fictibacillus</taxon>
    </lineage>
</organism>
<name>A0ABT8E240_9BACL</name>
<dbReference type="SUPFAM" id="SSF55136">
    <property type="entry name" value="Probable bacterial effector-binding domain"/>
    <property type="match status" value="1"/>
</dbReference>
<evidence type="ECO:0000313" key="5">
    <source>
        <dbReference type="EMBL" id="MDN4071971.1"/>
    </source>
</evidence>
<dbReference type="RefSeq" id="WP_290398119.1">
    <property type="nucleotide sequence ID" value="NZ_JAUHLN010000001.1"/>
</dbReference>
<feature type="domain" description="HTH araC/xylS-type" evidence="4">
    <location>
        <begin position="14"/>
        <end position="112"/>
    </location>
</feature>
<evidence type="ECO:0000256" key="3">
    <source>
        <dbReference type="ARBA" id="ARBA00023163"/>
    </source>
</evidence>
<dbReference type="InterPro" id="IPR010499">
    <property type="entry name" value="AraC_E-bd"/>
</dbReference>
<keyword evidence="6" id="KW-1185">Reference proteome</keyword>
<dbReference type="Gene3D" id="3.20.80.10">
    <property type="entry name" value="Regulatory factor, effector binding domain"/>
    <property type="match status" value="1"/>
</dbReference>
<dbReference type="InterPro" id="IPR018060">
    <property type="entry name" value="HTH_AraC"/>
</dbReference>
<dbReference type="PRINTS" id="PR00032">
    <property type="entry name" value="HTHARAC"/>
</dbReference>
<evidence type="ECO:0000259" key="4">
    <source>
        <dbReference type="PROSITE" id="PS01124"/>
    </source>
</evidence>
<keyword evidence="2" id="KW-0238">DNA-binding</keyword>
<dbReference type="PANTHER" id="PTHR47504:SF5">
    <property type="entry name" value="RIGHT ORIGIN-BINDING PROTEIN"/>
    <property type="match status" value="1"/>
</dbReference>
<dbReference type="InterPro" id="IPR011256">
    <property type="entry name" value="Reg_factor_effector_dom_sf"/>
</dbReference>
<gene>
    <name evidence="5" type="ORF">QYF49_02860</name>
</gene>
<dbReference type="PANTHER" id="PTHR47504">
    <property type="entry name" value="RIGHT ORIGIN-BINDING PROTEIN"/>
    <property type="match status" value="1"/>
</dbReference>
<evidence type="ECO:0000256" key="1">
    <source>
        <dbReference type="ARBA" id="ARBA00023015"/>
    </source>
</evidence>
<dbReference type="Proteomes" id="UP001168694">
    <property type="component" value="Unassembled WGS sequence"/>
</dbReference>
<dbReference type="PROSITE" id="PS00041">
    <property type="entry name" value="HTH_ARAC_FAMILY_1"/>
    <property type="match status" value="1"/>
</dbReference>
<dbReference type="PROSITE" id="PS01124">
    <property type="entry name" value="HTH_ARAC_FAMILY_2"/>
    <property type="match status" value="1"/>
</dbReference>
<keyword evidence="1" id="KW-0805">Transcription regulation</keyword>
<evidence type="ECO:0000313" key="6">
    <source>
        <dbReference type="Proteomes" id="UP001168694"/>
    </source>
</evidence>
<dbReference type="SUPFAM" id="SSF46689">
    <property type="entry name" value="Homeodomain-like"/>
    <property type="match status" value="2"/>
</dbReference>
<dbReference type="EMBL" id="JAUHLN010000001">
    <property type="protein sequence ID" value="MDN4071971.1"/>
    <property type="molecule type" value="Genomic_DNA"/>
</dbReference>
<protein>
    <submittedName>
        <fullName evidence="5">AraC family transcriptional regulator</fullName>
    </submittedName>
</protein>
<dbReference type="SMART" id="SM00871">
    <property type="entry name" value="AraC_E_bind"/>
    <property type="match status" value="1"/>
</dbReference>
<dbReference type="InterPro" id="IPR029441">
    <property type="entry name" value="Cass2"/>
</dbReference>
<dbReference type="InterPro" id="IPR020449">
    <property type="entry name" value="Tscrpt_reg_AraC-type_HTH"/>
</dbReference>
<dbReference type="InterPro" id="IPR009057">
    <property type="entry name" value="Homeodomain-like_sf"/>
</dbReference>
<dbReference type="Gene3D" id="1.10.10.60">
    <property type="entry name" value="Homeodomain-like"/>
    <property type="match status" value="2"/>
</dbReference>
<keyword evidence="3" id="KW-0804">Transcription</keyword>
<reference evidence="5" key="1">
    <citation type="submission" date="2023-06" db="EMBL/GenBank/DDBJ databases">
        <title>Draft Genome Sequences of Representative Paenibacillus Polymyxa, Bacillus cereus, Fictibacillus sp., and Brevibacillus agri Strains Isolated from Amazonian Dark Earth.</title>
        <authorList>
            <person name="Pellegrinetti T.A."/>
            <person name="Cunha I.C.M."/>
            <person name="Chaves M.G."/>
            <person name="Freitas A.S."/>
            <person name="Silva A.V.R."/>
            <person name="Tsai S.M."/>
            <person name="Mendes L.W."/>
        </authorList>
    </citation>
    <scope>NUCLEOTIDE SEQUENCE</scope>
    <source>
        <strain evidence="5">CENA-BCM004</strain>
    </source>
</reference>